<feature type="compositionally biased region" description="Basic and acidic residues" evidence="1">
    <location>
        <begin position="160"/>
        <end position="171"/>
    </location>
</feature>
<protein>
    <submittedName>
        <fullName evidence="2">Uncharacterized protein</fullName>
    </submittedName>
</protein>
<evidence type="ECO:0000313" key="3">
    <source>
        <dbReference type="Proteomes" id="UP000703269"/>
    </source>
</evidence>
<dbReference type="Proteomes" id="UP000703269">
    <property type="component" value="Unassembled WGS sequence"/>
</dbReference>
<evidence type="ECO:0000313" key="2">
    <source>
        <dbReference type="EMBL" id="GJE91198.1"/>
    </source>
</evidence>
<feature type="compositionally biased region" description="Basic residues" evidence="1">
    <location>
        <begin position="60"/>
        <end position="73"/>
    </location>
</feature>
<gene>
    <name evidence="2" type="ORF">PsYK624_073470</name>
</gene>
<dbReference type="AlphaFoldDB" id="A0A9P3LE73"/>
<reference evidence="2 3" key="1">
    <citation type="submission" date="2021-08" db="EMBL/GenBank/DDBJ databases">
        <title>Draft Genome Sequence of Phanerochaete sordida strain YK-624.</title>
        <authorList>
            <person name="Mori T."/>
            <person name="Dohra H."/>
            <person name="Suzuki T."/>
            <person name="Kawagishi H."/>
            <person name="Hirai H."/>
        </authorList>
    </citation>
    <scope>NUCLEOTIDE SEQUENCE [LARGE SCALE GENOMIC DNA]</scope>
    <source>
        <strain evidence="2 3">YK-624</strain>
    </source>
</reference>
<comment type="caution">
    <text evidence="2">The sequence shown here is derived from an EMBL/GenBank/DDBJ whole genome shotgun (WGS) entry which is preliminary data.</text>
</comment>
<proteinExistence type="predicted"/>
<feature type="compositionally biased region" description="Basic and acidic residues" evidence="1">
    <location>
        <begin position="306"/>
        <end position="318"/>
    </location>
</feature>
<evidence type="ECO:0000256" key="1">
    <source>
        <dbReference type="SAM" id="MobiDB-lite"/>
    </source>
</evidence>
<organism evidence="2 3">
    <name type="scientific">Phanerochaete sordida</name>
    <dbReference type="NCBI Taxonomy" id="48140"/>
    <lineage>
        <taxon>Eukaryota</taxon>
        <taxon>Fungi</taxon>
        <taxon>Dikarya</taxon>
        <taxon>Basidiomycota</taxon>
        <taxon>Agaricomycotina</taxon>
        <taxon>Agaricomycetes</taxon>
        <taxon>Polyporales</taxon>
        <taxon>Phanerochaetaceae</taxon>
        <taxon>Phanerochaete</taxon>
    </lineage>
</organism>
<feature type="compositionally biased region" description="Low complexity" evidence="1">
    <location>
        <begin position="76"/>
        <end position="92"/>
    </location>
</feature>
<feature type="region of interest" description="Disordered" evidence="1">
    <location>
        <begin position="222"/>
        <end position="354"/>
    </location>
</feature>
<accession>A0A9P3LE73</accession>
<dbReference type="EMBL" id="BPQB01000020">
    <property type="protein sequence ID" value="GJE91198.1"/>
    <property type="molecule type" value="Genomic_DNA"/>
</dbReference>
<feature type="region of interest" description="Disordered" evidence="1">
    <location>
        <begin position="49"/>
        <end position="95"/>
    </location>
</feature>
<feature type="region of interest" description="Disordered" evidence="1">
    <location>
        <begin position="141"/>
        <end position="192"/>
    </location>
</feature>
<sequence>MTTHDFHDDLCLARCRVSSSASRYVAGTRGQRYDETTCTTAMPIDARDSAMPDFPSPFSTRRRPKLPRVRTGRHVSTSSSLISTPPLSPTGSASSVSDLEDFEACAPCYLESGDLWPGDYPSSLRSHARDSMENTFTFFRFEDESTDDPTAPIQMTSTTERSERTHRDNVRTHQSRQPPRTPPSENALRTPQSLRAEFFAILASRDERRYIRAQQLGASLFAPSSRGDTRRAQESSAPPNHSGKYSRVDARSPVAASPSCDRSPQEPESGTYDAPTPPPPPRTVSYHVHEHRRGDPHGQLTPGSDCVRHSREPQHATSDDPPPPPPLRAPSSARRPLPPARSDPAPRSDALRPWPSVDAYASGMRRAISASQTRFRPLAEDPAFRLPRHRVPEPVAYEACASGEEACMAGSAKRFGRPRRAGYVGGARRTLGPAWREALGRGVWMAKQWARVARSGRPRLRDVGFG</sequence>
<feature type="compositionally biased region" description="Polar residues" evidence="1">
    <location>
        <begin position="175"/>
        <end position="192"/>
    </location>
</feature>
<name>A0A9P3LE73_9APHY</name>
<keyword evidence="3" id="KW-1185">Reference proteome</keyword>